<evidence type="ECO:0000259" key="9">
    <source>
        <dbReference type="Pfam" id="PF07156"/>
    </source>
</evidence>
<evidence type="ECO:0000256" key="3">
    <source>
        <dbReference type="ARBA" id="ARBA00022630"/>
    </source>
</evidence>
<dbReference type="Pfam" id="PF07156">
    <property type="entry name" value="Prenylcys_lyase"/>
    <property type="match status" value="1"/>
</dbReference>
<evidence type="ECO:0000256" key="6">
    <source>
        <dbReference type="ARBA" id="ARBA00023002"/>
    </source>
</evidence>
<keyword evidence="4" id="KW-0732">Signal</keyword>
<protein>
    <submittedName>
        <fullName evidence="10">Farnesylcysteine lyase</fullName>
    </submittedName>
</protein>
<proteinExistence type="inferred from homology"/>
<dbReference type="EMBL" id="JBBWWR010000008">
    <property type="protein sequence ID" value="KAK8962667.1"/>
    <property type="molecule type" value="Genomic_DNA"/>
</dbReference>
<comment type="caution">
    <text evidence="10">The sequence shown here is derived from an EMBL/GenBank/DDBJ whole genome shotgun (WGS) entry which is preliminary data.</text>
</comment>
<dbReference type="PANTHER" id="PTHR15944">
    <property type="entry name" value="FARNESYLCYSTEINE LYASE"/>
    <property type="match status" value="1"/>
</dbReference>
<dbReference type="InterPro" id="IPR036188">
    <property type="entry name" value="FAD/NAD-bd_sf"/>
</dbReference>
<feature type="region of interest" description="Disordered" evidence="8">
    <location>
        <begin position="202"/>
        <end position="222"/>
    </location>
</feature>
<dbReference type="PANTHER" id="PTHR15944:SF0">
    <property type="entry name" value="PRENYLCYSTEINE LYASE DOMAIN-CONTAINING PROTEIN"/>
    <property type="match status" value="1"/>
</dbReference>
<dbReference type="SUPFAM" id="SSF51905">
    <property type="entry name" value="FAD/NAD(P)-binding domain"/>
    <property type="match status" value="1"/>
</dbReference>
<dbReference type="GO" id="GO:0016829">
    <property type="term" value="F:lyase activity"/>
    <property type="evidence" value="ECO:0007669"/>
    <property type="project" value="UniProtKB-KW"/>
</dbReference>
<reference evidence="10 11" key="1">
    <citation type="journal article" date="2022" name="Nat. Plants">
        <title>Genomes of leafy and leafless Platanthera orchids illuminate the evolution of mycoheterotrophy.</title>
        <authorList>
            <person name="Li M.H."/>
            <person name="Liu K.W."/>
            <person name="Li Z."/>
            <person name="Lu H.C."/>
            <person name="Ye Q.L."/>
            <person name="Zhang D."/>
            <person name="Wang J.Y."/>
            <person name="Li Y.F."/>
            <person name="Zhong Z.M."/>
            <person name="Liu X."/>
            <person name="Yu X."/>
            <person name="Liu D.K."/>
            <person name="Tu X.D."/>
            <person name="Liu B."/>
            <person name="Hao Y."/>
            <person name="Liao X.Y."/>
            <person name="Jiang Y.T."/>
            <person name="Sun W.H."/>
            <person name="Chen J."/>
            <person name="Chen Y.Q."/>
            <person name="Ai Y."/>
            <person name="Zhai J.W."/>
            <person name="Wu S.S."/>
            <person name="Zhou Z."/>
            <person name="Hsiao Y.Y."/>
            <person name="Wu W.L."/>
            <person name="Chen Y.Y."/>
            <person name="Lin Y.F."/>
            <person name="Hsu J.L."/>
            <person name="Li C.Y."/>
            <person name="Wang Z.W."/>
            <person name="Zhao X."/>
            <person name="Zhong W.Y."/>
            <person name="Ma X.K."/>
            <person name="Ma L."/>
            <person name="Huang J."/>
            <person name="Chen G.Z."/>
            <person name="Huang M.Z."/>
            <person name="Huang L."/>
            <person name="Peng D.H."/>
            <person name="Luo Y.B."/>
            <person name="Zou S.Q."/>
            <person name="Chen S.P."/>
            <person name="Lan S."/>
            <person name="Tsai W.C."/>
            <person name="Van de Peer Y."/>
            <person name="Liu Z.J."/>
        </authorList>
    </citation>
    <scope>NUCLEOTIDE SEQUENCE [LARGE SCALE GENOMIC DNA]</scope>
    <source>
        <strain evidence="10">Lor288</strain>
    </source>
</reference>
<keyword evidence="6" id="KW-0560">Oxidoreductase</keyword>
<evidence type="ECO:0000256" key="2">
    <source>
        <dbReference type="ARBA" id="ARBA00009967"/>
    </source>
</evidence>
<gene>
    <name evidence="10" type="primary">FLCY</name>
    <name evidence="10" type="ORF">KSP40_PGU001149</name>
</gene>
<keyword evidence="5" id="KW-0274">FAD</keyword>
<evidence type="ECO:0000256" key="1">
    <source>
        <dbReference type="ARBA" id="ARBA00001974"/>
    </source>
</evidence>
<dbReference type="InterPro" id="IPR010795">
    <property type="entry name" value="Prenylcys_lyase"/>
</dbReference>
<dbReference type="InterPro" id="IPR017046">
    <property type="entry name" value="Prenylcysteine_Oxase1"/>
</dbReference>
<keyword evidence="3" id="KW-0285">Flavoprotein</keyword>
<evidence type="ECO:0000313" key="10">
    <source>
        <dbReference type="EMBL" id="KAK8962667.1"/>
    </source>
</evidence>
<evidence type="ECO:0000256" key="5">
    <source>
        <dbReference type="ARBA" id="ARBA00022827"/>
    </source>
</evidence>
<keyword evidence="7" id="KW-0325">Glycoprotein</keyword>
<accession>A0ABR2MET9</accession>
<keyword evidence="10" id="KW-0456">Lyase</keyword>
<evidence type="ECO:0000256" key="8">
    <source>
        <dbReference type="SAM" id="MobiDB-lite"/>
    </source>
</evidence>
<name>A0ABR2MET9_9ASPA</name>
<evidence type="ECO:0000256" key="7">
    <source>
        <dbReference type="ARBA" id="ARBA00023180"/>
    </source>
</evidence>
<comment type="similarity">
    <text evidence="2">Belongs to the prenylcysteine oxidase family.</text>
</comment>
<sequence>MEGGMHRVDHGRGEESGRGCVCCSSQARVSPLTTAPFPRSGFHAPECCCAATVLLTGVSCSYHHWSASLSSPPVITRINYGQDISISGLAGAVSLAGSDDGLWSVDGGNWQLAAGLISYSNASLHLNEEVISVTYDEVNNYVLGTANGIVYNCGITVIATPLDELNILFSPPVSIPSRRLQHTFTTFVRGLLNPTGATARLEEADESSDRGLKTDGSSGFCG</sequence>
<evidence type="ECO:0000256" key="4">
    <source>
        <dbReference type="ARBA" id="ARBA00022729"/>
    </source>
</evidence>
<feature type="domain" description="Prenylcysteine lyase" evidence="9">
    <location>
        <begin position="74"/>
        <end position="195"/>
    </location>
</feature>
<keyword evidence="11" id="KW-1185">Reference proteome</keyword>
<organism evidence="10 11">
    <name type="scientific">Platanthera guangdongensis</name>
    <dbReference type="NCBI Taxonomy" id="2320717"/>
    <lineage>
        <taxon>Eukaryota</taxon>
        <taxon>Viridiplantae</taxon>
        <taxon>Streptophyta</taxon>
        <taxon>Embryophyta</taxon>
        <taxon>Tracheophyta</taxon>
        <taxon>Spermatophyta</taxon>
        <taxon>Magnoliopsida</taxon>
        <taxon>Liliopsida</taxon>
        <taxon>Asparagales</taxon>
        <taxon>Orchidaceae</taxon>
        <taxon>Orchidoideae</taxon>
        <taxon>Orchideae</taxon>
        <taxon>Orchidinae</taxon>
        <taxon>Platanthera</taxon>
    </lineage>
</organism>
<evidence type="ECO:0000313" key="11">
    <source>
        <dbReference type="Proteomes" id="UP001412067"/>
    </source>
</evidence>
<comment type="cofactor">
    <cofactor evidence="1">
        <name>FAD</name>
        <dbReference type="ChEBI" id="CHEBI:57692"/>
    </cofactor>
</comment>
<dbReference type="Proteomes" id="UP001412067">
    <property type="component" value="Unassembled WGS sequence"/>
</dbReference>